<organism evidence="3 4">
    <name type="scientific">Jaapia argillacea MUCL 33604</name>
    <dbReference type="NCBI Taxonomy" id="933084"/>
    <lineage>
        <taxon>Eukaryota</taxon>
        <taxon>Fungi</taxon>
        <taxon>Dikarya</taxon>
        <taxon>Basidiomycota</taxon>
        <taxon>Agaricomycotina</taxon>
        <taxon>Agaricomycetes</taxon>
        <taxon>Agaricomycetidae</taxon>
        <taxon>Jaapiales</taxon>
        <taxon>Jaapiaceae</taxon>
        <taxon>Jaapia</taxon>
    </lineage>
</organism>
<evidence type="ECO:0000313" key="4">
    <source>
        <dbReference type="Proteomes" id="UP000027265"/>
    </source>
</evidence>
<dbReference type="AlphaFoldDB" id="A0A067PRG0"/>
<feature type="transmembrane region" description="Helical" evidence="1">
    <location>
        <begin position="156"/>
        <end position="177"/>
    </location>
</feature>
<dbReference type="HOGENOM" id="CLU_1001380_0_0_1"/>
<keyword evidence="1" id="KW-0472">Membrane</keyword>
<dbReference type="EMBL" id="KL197722">
    <property type="protein sequence ID" value="KDQ56400.1"/>
    <property type="molecule type" value="Genomic_DNA"/>
</dbReference>
<sequence>MANSPPVVYSSIGSLTFLAWDVIVTFDDEVEFIWQQPWRSPTKWLFLFSRHSSIIAQIFFLLRSLGYFGLNIPPESCPLWFTLQSVVTQIIIASVETILAMRVYALHNRSPKIHRLLVGLSGIELVVVILTFAIFIPQFDWFPTCVPFPSYQSLTFLHIMTASNLFIQTSIIVLTLAKTFMGWRSRGRIPILAVLTRDGLWAFLLVSCAWLSILCISPSERELSPLRSLVGVQRRFLCRHWPCVSFVYLHVVPERPVLFGWSAGPELIQAGTKKASGG</sequence>
<proteinExistence type="predicted"/>
<evidence type="ECO:0000313" key="3">
    <source>
        <dbReference type="EMBL" id="KDQ56400.1"/>
    </source>
</evidence>
<keyword evidence="1" id="KW-1133">Transmembrane helix</keyword>
<protein>
    <recommendedName>
        <fullName evidence="2">DUF6533 domain-containing protein</fullName>
    </recommendedName>
</protein>
<dbReference type="InParanoid" id="A0A067PRG0"/>
<dbReference type="OrthoDB" id="2637653at2759"/>
<feature type="transmembrane region" description="Helical" evidence="1">
    <location>
        <begin position="6"/>
        <end position="24"/>
    </location>
</feature>
<dbReference type="Pfam" id="PF20151">
    <property type="entry name" value="DUF6533"/>
    <property type="match status" value="1"/>
</dbReference>
<name>A0A067PRG0_9AGAM</name>
<keyword evidence="1" id="KW-0812">Transmembrane</keyword>
<feature type="transmembrane region" description="Helical" evidence="1">
    <location>
        <begin position="82"/>
        <end position="104"/>
    </location>
</feature>
<evidence type="ECO:0000259" key="2">
    <source>
        <dbReference type="Pfam" id="PF20151"/>
    </source>
</evidence>
<reference evidence="4" key="1">
    <citation type="journal article" date="2014" name="Proc. Natl. Acad. Sci. U.S.A.">
        <title>Extensive sampling of basidiomycete genomes demonstrates inadequacy of the white-rot/brown-rot paradigm for wood decay fungi.</title>
        <authorList>
            <person name="Riley R."/>
            <person name="Salamov A.A."/>
            <person name="Brown D.W."/>
            <person name="Nagy L.G."/>
            <person name="Floudas D."/>
            <person name="Held B.W."/>
            <person name="Levasseur A."/>
            <person name="Lombard V."/>
            <person name="Morin E."/>
            <person name="Otillar R."/>
            <person name="Lindquist E.A."/>
            <person name="Sun H."/>
            <person name="LaButti K.M."/>
            <person name="Schmutz J."/>
            <person name="Jabbour D."/>
            <person name="Luo H."/>
            <person name="Baker S.E."/>
            <person name="Pisabarro A.G."/>
            <person name="Walton J.D."/>
            <person name="Blanchette R.A."/>
            <person name="Henrissat B."/>
            <person name="Martin F."/>
            <person name="Cullen D."/>
            <person name="Hibbett D.S."/>
            <person name="Grigoriev I.V."/>
        </authorList>
    </citation>
    <scope>NUCLEOTIDE SEQUENCE [LARGE SCALE GENOMIC DNA]</scope>
    <source>
        <strain evidence="4">MUCL 33604</strain>
    </source>
</reference>
<keyword evidence="4" id="KW-1185">Reference proteome</keyword>
<feature type="domain" description="DUF6533" evidence="2">
    <location>
        <begin position="9"/>
        <end position="55"/>
    </location>
</feature>
<evidence type="ECO:0000256" key="1">
    <source>
        <dbReference type="SAM" id="Phobius"/>
    </source>
</evidence>
<gene>
    <name evidence="3" type="ORF">JAAARDRAFT_36569</name>
</gene>
<dbReference type="InterPro" id="IPR045340">
    <property type="entry name" value="DUF6533"/>
</dbReference>
<accession>A0A067PRG0</accession>
<feature type="transmembrane region" description="Helical" evidence="1">
    <location>
        <begin position="116"/>
        <end position="136"/>
    </location>
</feature>
<dbReference type="STRING" id="933084.A0A067PRG0"/>
<dbReference type="Proteomes" id="UP000027265">
    <property type="component" value="Unassembled WGS sequence"/>
</dbReference>